<evidence type="ECO:0000256" key="1">
    <source>
        <dbReference type="ARBA" id="ARBA00004167"/>
    </source>
</evidence>
<reference evidence="7 8" key="1">
    <citation type="journal article" date="2021" name="Syst. Appl. Microbiol.">
        <title>Persephonella atlantica sp. nov.: How to adapt to physico-chemical gradients in high temperature hydrothermal habitats.</title>
        <authorList>
            <person name="Francois D.X."/>
            <person name="Godfroy A."/>
            <person name="Mathien C."/>
            <person name="Aube J."/>
            <person name="Cathalot C."/>
            <person name="Lesongeur F."/>
            <person name="L'Haridon S."/>
            <person name="Philippon X."/>
            <person name="Roussel E.G."/>
        </authorList>
    </citation>
    <scope>NUCLEOTIDE SEQUENCE [LARGE SCALE GENOMIC DNA]</scope>
    <source>
        <strain evidence="7 8">MO1340</strain>
    </source>
</reference>
<sequence length="1283" mass="145413">MKKFIINTFFILSITTLLISLILLTLAFLWENRSVIAKNIGIELKDDCKISDSQLQCRYINVSSKGFSIELRKVKLKLDTLKFFKKNEPFVFVSIDRGKIYIKIKKRKKKGENPLNYAFFLIYFVKSDINRLDIYTDLPSGRLSLEDFSFFSSYNSFYIKRPFRFVYREFSGTVTEFSGIIQSESVSVKKLKVIINGNILSGWGNFDYEENFSFKGNFEGKQLTAGSISLEDFHIMFSANRYSGILTSTSHIISGRLKINSFYATNIKGSVRFSGKNRFDGKLQIKADSIYLKKIKGKNAYFNGRVSFSIKKRVFQTEGGISVASAQYDKLSAVPVSSNINAVYKDKKFTAKGSVALGEVPLQFSYTDKILTVSSKGLSLKQVTRLYRPIAVDGTVWGKAVINFKNMTVSADLDGENFNIYGITFRNGKILFHFSSEKKNGRFSVNLKNMDSFCFINGRIYEKNIDADVTFDNLSTEGFIYGKRYYFGGVIDGTGKIYGSIPDLSVNLQGTAHSFYYRSIHLKDTQFQFLFENVSKSIKTVFKTGNTNGLLALHLKPFSLHLSLDFKNSDLSVAGNFLKERTPSVFSHITPKTATGTVKVSIENKSWSVKTEIERGIIILNKLKQYVMFSMKGNFSNKKKFFEASFYRKNFAIYNHRIKEISGNVSLSDGKIVTIATGKGLEDFDDMELHIYSGFELENKKIEGRVKLFIKKDDFTNRIDSTFSGNIKNIKGFLKERGYRKKKPAVKTDISYSVSVSGDTIKADVKTDLLSIILPKKTRIQFYKISGQIKIPSGETNKAEGKLIISSFTVSRNYLYFFESSPLKVKMKDGIIESEPVHFSGIITGKIERFSYDIRNNKFSIYSDGKVDRNLLSVIAQYLNTSGGLKYRLSFNGKLKDLKKKLYLSIFSEDLELKTSYTIGVIKLQKILIELSEGIIKLDINGKTTDTILGESIVRVKGNGNVDRTYGSFSAYTRLFPVKFRNIFQGNINSNLKLKLYQKDDSLRGNLKGKILVSGKLKLEKNLDRMVKGKNEAIPVKSPEYLGFLSLDISLESYIPLYLYGKWGKAYAEFDLKVKGTGKDPYVNGNVSIIYGEIYFMKNRYSIDFANIKIVNNEPYISARVSTSVADTFIFIDISGSAYNPKINFFSSPPRSKNEILSILLLKDTPSALENMPVFKTVGKLLYTLLPFKPQEETGLFNTGFEVNILPQYSPSTGISASIYGKRNLTRRIFIALSKPLGQVEEEKIGGWYGVGIKLKERTSFQYKFFETGNQEFGIVFNLPFDF</sequence>
<evidence type="ECO:0000313" key="7">
    <source>
        <dbReference type="EMBL" id="MBK3332109.1"/>
    </source>
</evidence>
<gene>
    <name evidence="7" type="ORF">GWK41_03385</name>
</gene>
<comment type="caution">
    <text evidence="7">The sequence shown here is derived from an EMBL/GenBank/DDBJ whole genome shotgun (WGS) entry which is preliminary data.</text>
</comment>
<dbReference type="RefSeq" id="WP_200673494.1">
    <property type="nucleotide sequence ID" value="NZ_JAACYA010000001.1"/>
</dbReference>
<feature type="domain" description="Translocation and assembly module TamB C-terminal" evidence="6">
    <location>
        <begin position="1047"/>
        <end position="1279"/>
    </location>
</feature>
<organism evidence="7 8">
    <name type="scientific">Persephonella atlantica</name>
    <dbReference type="NCBI Taxonomy" id="2699429"/>
    <lineage>
        <taxon>Bacteria</taxon>
        <taxon>Pseudomonadati</taxon>
        <taxon>Aquificota</taxon>
        <taxon>Aquificia</taxon>
        <taxon>Aquificales</taxon>
        <taxon>Hydrogenothermaceae</taxon>
        <taxon>Persephonella</taxon>
    </lineage>
</organism>
<dbReference type="Pfam" id="PF04357">
    <property type="entry name" value="TamB"/>
    <property type="match status" value="1"/>
</dbReference>
<keyword evidence="8" id="KW-1185">Reference proteome</keyword>
<protein>
    <recommendedName>
        <fullName evidence="6">Translocation and assembly module TamB C-terminal domain-containing protein</fullName>
    </recommendedName>
</protein>
<name>A0ABS1GGR3_9AQUI</name>
<proteinExistence type="predicted"/>
<dbReference type="InterPro" id="IPR007452">
    <property type="entry name" value="TamB_C"/>
</dbReference>
<accession>A0ABS1GGR3</accession>
<evidence type="ECO:0000256" key="2">
    <source>
        <dbReference type="ARBA" id="ARBA00022692"/>
    </source>
</evidence>
<evidence type="ECO:0000313" key="8">
    <source>
        <dbReference type="Proteomes" id="UP000772812"/>
    </source>
</evidence>
<keyword evidence="3 5" id="KW-1133">Transmembrane helix</keyword>
<dbReference type="EMBL" id="JAACYA010000001">
    <property type="protein sequence ID" value="MBK3332109.1"/>
    <property type="molecule type" value="Genomic_DNA"/>
</dbReference>
<evidence type="ECO:0000256" key="5">
    <source>
        <dbReference type="SAM" id="Phobius"/>
    </source>
</evidence>
<evidence type="ECO:0000256" key="4">
    <source>
        <dbReference type="ARBA" id="ARBA00023136"/>
    </source>
</evidence>
<comment type="subcellular location">
    <subcellularLocation>
        <location evidence="1">Membrane</location>
        <topology evidence="1">Single-pass membrane protein</topology>
    </subcellularLocation>
</comment>
<evidence type="ECO:0000256" key="3">
    <source>
        <dbReference type="ARBA" id="ARBA00022989"/>
    </source>
</evidence>
<evidence type="ECO:0000259" key="6">
    <source>
        <dbReference type="Pfam" id="PF04357"/>
    </source>
</evidence>
<feature type="transmembrane region" description="Helical" evidence="5">
    <location>
        <begin position="9"/>
        <end position="30"/>
    </location>
</feature>
<keyword evidence="2 5" id="KW-0812">Transmembrane</keyword>
<dbReference type="Proteomes" id="UP000772812">
    <property type="component" value="Unassembled WGS sequence"/>
</dbReference>
<keyword evidence="4 5" id="KW-0472">Membrane</keyword>